<evidence type="ECO:0000256" key="1">
    <source>
        <dbReference type="SAM" id="SignalP"/>
    </source>
</evidence>
<dbReference type="PANTHER" id="PTHR10900:SF77">
    <property type="entry name" value="FI19380P1"/>
    <property type="match status" value="1"/>
</dbReference>
<keyword evidence="4" id="KW-1185">Reference proteome</keyword>
<dbReference type="InterPro" id="IPR036378">
    <property type="entry name" value="FAS1_dom_sf"/>
</dbReference>
<protein>
    <submittedName>
        <fullName evidence="3">Putative surface protein with fasciclin (FAS1) repeats</fullName>
    </submittedName>
</protein>
<sequence>MKTILQRKHVISTLLLCSLLCAWSACLKPSDSDIIISHSAPFKNGDINKALAGEPSLKLFYQAYTRLGLSAWIDSTKGYTIFAPVDSAMKAAGLDENTISSLSIDSLRKLITYHFVAGALDDLAMTSSVLSIRALSFRQDTAFDPYRGHTVYTAPLYIQEAGQLFLNGFPVRKNAPVIPASNGFIYPITRLLPALPEQHLYDVIASQPDLSLFKAALILGDSIRGAYLQSLQGVNDSATNDVYWLSHPKLTAQGGSLPTILAPTNAAFNKAGFFTVDDIRKYDLRTPTGYDQNAPKFNYPPMDSVVKRHMLYNYGLYGNKIFNALLLYSDMLHPAINNNIYNIYVGRITGDLGSGDTNMKWLTGLQFSGQQGVASVKWNSIIVSIPQDTDPAHPVRNFVATNGALYKVDQLFYPNN</sequence>
<feature type="signal peptide" evidence="1">
    <location>
        <begin position="1"/>
        <end position="27"/>
    </location>
</feature>
<evidence type="ECO:0000313" key="3">
    <source>
        <dbReference type="EMBL" id="PSL47969.1"/>
    </source>
</evidence>
<evidence type="ECO:0000259" key="2">
    <source>
        <dbReference type="PROSITE" id="PS50213"/>
    </source>
</evidence>
<evidence type="ECO:0000313" key="4">
    <source>
        <dbReference type="Proteomes" id="UP000240971"/>
    </source>
</evidence>
<feature type="chain" id="PRO_5015175543" evidence="1">
    <location>
        <begin position="28"/>
        <end position="416"/>
    </location>
</feature>
<proteinExistence type="predicted"/>
<dbReference type="Gene3D" id="2.30.180.10">
    <property type="entry name" value="FAS1 domain"/>
    <property type="match status" value="2"/>
</dbReference>
<dbReference type="RefSeq" id="WP_106528388.1">
    <property type="nucleotide sequence ID" value="NZ_PYAW01000002.1"/>
</dbReference>
<dbReference type="InterPro" id="IPR050904">
    <property type="entry name" value="Adhesion/Biosynth-related"/>
</dbReference>
<dbReference type="SUPFAM" id="SSF82153">
    <property type="entry name" value="FAS1 domain"/>
    <property type="match status" value="1"/>
</dbReference>
<keyword evidence="1" id="KW-0732">Signal</keyword>
<dbReference type="Pfam" id="PF02469">
    <property type="entry name" value="Fasciclin"/>
    <property type="match status" value="1"/>
</dbReference>
<dbReference type="InterPro" id="IPR000782">
    <property type="entry name" value="FAS1_domain"/>
</dbReference>
<dbReference type="Proteomes" id="UP000240971">
    <property type="component" value="Unassembled WGS sequence"/>
</dbReference>
<reference evidence="3 4" key="1">
    <citation type="submission" date="2018-03" db="EMBL/GenBank/DDBJ databases">
        <title>Genomic Encyclopedia of Archaeal and Bacterial Type Strains, Phase II (KMG-II): from individual species to whole genera.</title>
        <authorList>
            <person name="Goeker M."/>
        </authorList>
    </citation>
    <scope>NUCLEOTIDE SEQUENCE [LARGE SCALE GENOMIC DNA]</scope>
    <source>
        <strain evidence="3 4">DSM 24859</strain>
    </source>
</reference>
<accession>A0A2P8HP21</accession>
<dbReference type="PANTHER" id="PTHR10900">
    <property type="entry name" value="PERIOSTIN-RELATED"/>
    <property type="match status" value="1"/>
</dbReference>
<organism evidence="3 4">
    <name type="scientific">Chitinophaga niastensis</name>
    <dbReference type="NCBI Taxonomy" id="536980"/>
    <lineage>
        <taxon>Bacteria</taxon>
        <taxon>Pseudomonadati</taxon>
        <taxon>Bacteroidota</taxon>
        <taxon>Chitinophagia</taxon>
        <taxon>Chitinophagales</taxon>
        <taxon>Chitinophagaceae</taxon>
        <taxon>Chitinophaga</taxon>
    </lineage>
</organism>
<feature type="domain" description="FAS1" evidence="2">
    <location>
        <begin position="44"/>
        <end position="192"/>
    </location>
</feature>
<dbReference type="PROSITE" id="PS50213">
    <property type="entry name" value="FAS1"/>
    <property type="match status" value="1"/>
</dbReference>
<dbReference type="AlphaFoldDB" id="A0A2P8HP21"/>
<dbReference type="OrthoDB" id="624512at2"/>
<name>A0A2P8HP21_CHINA</name>
<dbReference type="PROSITE" id="PS51257">
    <property type="entry name" value="PROKAR_LIPOPROTEIN"/>
    <property type="match status" value="1"/>
</dbReference>
<dbReference type="EMBL" id="PYAW01000002">
    <property type="protein sequence ID" value="PSL47969.1"/>
    <property type="molecule type" value="Genomic_DNA"/>
</dbReference>
<gene>
    <name evidence="3" type="ORF">CLV51_102829</name>
</gene>
<comment type="caution">
    <text evidence="3">The sequence shown here is derived from an EMBL/GenBank/DDBJ whole genome shotgun (WGS) entry which is preliminary data.</text>
</comment>